<feature type="region of interest" description="Disordered" evidence="3">
    <location>
        <begin position="1680"/>
        <end position="1712"/>
    </location>
</feature>
<sequence length="1938" mass="214605">VCPNEEKNHSTEELSRFDIPEELKKANSLPSLTPGNKAADKDKQPREGFFQFLGSLFNLATKSSLVDSKPSACQDEPNRCEKDLRNRNTLTEGTQQQDPKTEEPVCSTARIKEDSVNEDDMIFNTIEKDSSQDEQGGRKRSADVKKNADCKILQINLVNVSLSELVIQRCITVNLCCYHNNYLHVLSYANNNAHCYRQIQQKPQAPAITYATYRGSARIRQLLKSQSEMTEKGEESTENRNASVVKENGEIQTVVSSKSEHLTKENEEDEGKDHEEDVIVNSSTVKMELKKPGGAQHYLDSNKHEITPNASASSTGLPSEVDLKHTPTLEADKVKRTYSQDSLLVSSRNSEIPTNSTHQIANALKMSAVDSSFGKEYVLLGEAECSSVMDKNAASNCEKEIQCNDHSYRESTEKMQDGCLQSPRSNDKVNKELQLSKGEYCCNHQIDNHSERTSNVQMLHSSTILQQQADEHTGCANKDSDLRKSDAQEMVAAAEREQNPQNFLARVLLPVNEQTRTSLSVESGVEECIATGNLTASKLTIENDEDPVMDQVTCNEELNALGKPVPVRNEHQLNPVENSKDTATPQPGLYCLEKMKVMSEVAVENFAHGLCTHGCENMKSNLDELTAPLSVSFESSFETAPLHPDYKSVNKNIVKREVGSKDRSDAVSTPDLECEKSTSLEPIDMSLSENSVPTSGTVSHKTTQDIPERTLVTLVEDNAPKPAPCPLVSTERIDDPTPAASKISEASMNEMALAPFESKNCISELSSNISKSQERNLEVSHSALKCKGNPLTDHFSIISEKDIISASPPSCEDRLIHISSEVEYNNEHGISSTVLYSSSDSQGKVPSPAINSESDQVARWSVASRQDGYVFLTAESRKIIPEDRKTKTPLCSEDLRASCPPIALEPEFTPAVLHPFTAEVDVQDFCTPSPASPTQESKEGSNLSIFALETSDIAQENCSSSGHVVGVEAEELSSAQQADDNVLAEAMPSPVCPLKRTSNSECTKVCKNAVQQVNLCDQTSGISESLSETDDQTAAAGSNDLYFEKIWKNTNGVGQDCTHLQDAVLLFKKAEEIVDSVLHLAVEEIIAKQAVGVCQVCGRKDSLVNTDILNNQKTVQLEAEEIQSTVHSLKHFNESSRGDLFSFAGNETYDTNNQDETIPSYIPAKIDLHSVLALKAREIIDEVINSAKQKLTSNQWQVRESEKHFEKTEHKPKVGNPGILNLDGNLSSKTQELIKEPTVNAETQNISINCEKAVCSGPLLSNSMENGVDCLQRDEEIPNNAFTCQTNGFLSTGSLVRMRSAPMILGRKEHDKKVYEHLAAAETCGKGGLSATSRNSDVSLHLISRDAAVTEEIFLPSQLNDSCNNTDMPECMLLPSVNVDLSSFMPDEESISTQNEYKVKRSLQGSVESIAEGNLDEHSEREAAEMFSHAKAALALEDSKVVESKEELADGVSELTLVNTELNTQFTDSELPVTEEHNEGKNYFNSVYAQSKENLKEVQMKDSDMQRNDQLEVNDLDCSSDMKESTDHLRFSPLIEQWENSSFTIVYEGALQTENRSVSTDDIQTSSLSYPDLPLDSVGYLMCERAKNKNEPTCSYGKDNKLIKATEGHSSESFLSVEAKRCRIYPFSLSPIYEDDSSHEDLLSADTSPEGHPNGISKDNSDHASVLSLLQSVSERLQLSSQFSKEEDEEGMEDEDESSYEGTVLDDERGEECLSSQWTRNLTTAVPLNDQNAYPFPEQSPFLSKEQLDSKEQTEEFQDGTSPGQTYCNPVSQKVDSVLKQPPTSVYYQYLRSANNYSFEKGTRLGSILQDILQPKICWSQDHAMPKLGELPVNLVDRASLTCNPRPGRIIIYDIHGDKSKQEIHSDVLDTTSWIFPIGALLRIIRGCWIFYEKPKFHGQKYVLEEGETVLDHLWDLPGVKHHRRNLTVGSIKHVTKV</sequence>
<feature type="compositionally biased region" description="Polar residues" evidence="3">
    <location>
        <begin position="87"/>
        <end position="98"/>
    </location>
</feature>
<dbReference type="PANTHER" id="PTHR11818:SF38">
    <property type="entry name" value="VERY LARGE A-KINASE ANCHOR PROTEIN"/>
    <property type="match status" value="1"/>
</dbReference>
<dbReference type="PANTHER" id="PTHR11818">
    <property type="entry name" value="BETA/GAMMA CRYSTALLIN"/>
    <property type="match status" value="1"/>
</dbReference>
<evidence type="ECO:0000256" key="3">
    <source>
        <dbReference type="SAM" id="MobiDB-lite"/>
    </source>
</evidence>
<proteinExistence type="inferred from homology"/>
<dbReference type="Pfam" id="PF00030">
    <property type="entry name" value="Crystall"/>
    <property type="match status" value="1"/>
</dbReference>
<dbReference type="InterPro" id="IPR001064">
    <property type="entry name" value="Beta/gamma_crystallin"/>
</dbReference>
<dbReference type="Proteomes" id="UP000198323">
    <property type="component" value="Unassembled WGS sequence"/>
</dbReference>
<dbReference type="Gene3D" id="2.60.20.10">
    <property type="entry name" value="Crystallins"/>
    <property type="match status" value="1"/>
</dbReference>
<feature type="compositionally biased region" description="Basic and acidic residues" evidence="3">
    <location>
        <begin position="76"/>
        <end position="86"/>
    </location>
</feature>
<feature type="domain" description="Beta/gamma crystallin 'Greek key'" evidence="4">
    <location>
        <begin position="1887"/>
        <end position="1936"/>
    </location>
</feature>
<dbReference type="GO" id="GO:0007601">
    <property type="term" value="P:visual perception"/>
    <property type="evidence" value="ECO:0007669"/>
    <property type="project" value="TreeGrafter"/>
</dbReference>
<reference evidence="5 6" key="1">
    <citation type="submission" date="2016-07" db="EMBL/GenBank/DDBJ databases">
        <title>Disparate Historic Effective Population Sizes Predicted by Modern Levels of Genome Diversity for the Scaled Quail (Callipepla squamata) and the Northern Bobwhite (Colinus virginianus): Inferences from First and Second Generation Draft Genome Assemblies for Sympatric New World Quail.</title>
        <authorList>
            <person name="Oldeschulte D.L."/>
            <person name="Halley Y.A."/>
            <person name="Bhattarai E.K."/>
            <person name="Brashear W.A."/>
            <person name="Hill J."/>
            <person name="Metz R.P."/>
            <person name="Johnson C.D."/>
            <person name="Rollins D."/>
            <person name="Peterson M.J."/>
            <person name="Bickhart D.M."/>
            <person name="Decker J.E."/>
            <person name="Seabury C.M."/>
        </authorList>
    </citation>
    <scope>NUCLEOTIDE SEQUENCE [LARGE SCALE GENOMIC DNA]</scope>
    <source>
        <strain evidence="5 6">Texas</strain>
        <tissue evidence="5">Leg muscle</tissue>
    </source>
</reference>
<dbReference type="GO" id="GO:0002088">
    <property type="term" value="P:lens development in camera-type eye"/>
    <property type="evidence" value="ECO:0007669"/>
    <property type="project" value="TreeGrafter"/>
</dbReference>
<accession>A0A226MDR7</accession>
<evidence type="ECO:0000259" key="4">
    <source>
        <dbReference type="PROSITE" id="PS50915"/>
    </source>
</evidence>
<comment type="caution">
    <text evidence="5">The sequence shown here is derived from an EMBL/GenBank/DDBJ whole genome shotgun (WGS) entry which is preliminary data.</text>
</comment>
<dbReference type="OrthoDB" id="9895617at2759"/>
<dbReference type="InterPro" id="IPR050252">
    <property type="entry name" value="Beta/Gamma-Crystallin"/>
</dbReference>
<evidence type="ECO:0000313" key="6">
    <source>
        <dbReference type="Proteomes" id="UP000198323"/>
    </source>
</evidence>
<feature type="region of interest" description="Disordered" evidence="3">
    <location>
        <begin position="226"/>
        <end position="274"/>
    </location>
</feature>
<evidence type="ECO:0000256" key="2">
    <source>
        <dbReference type="ARBA" id="ARBA00022737"/>
    </source>
</evidence>
<feature type="non-terminal residue" evidence="5">
    <location>
        <position position="1"/>
    </location>
</feature>
<feature type="region of interest" description="Disordered" evidence="3">
    <location>
        <begin position="66"/>
        <end position="107"/>
    </location>
</feature>
<dbReference type="SUPFAM" id="SSF49695">
    <property type="entry name" value="gamma-Crystallin-like"/>
    <property type="match status" value="1"/>
</dbReference>
<feature type="compositionally biased region" description="Basic and acidic residues" evidence="3">
    <location>
        <begin position="1"/>
        <end position="25"/>
    </location>
</feature>
<feature type="region of interest" description="Disordered" evidence="3">
    <location>
        <begin position="1635"/>
        <end position="1661"/>
    </location>
</feature>
<evidence type="ECO:0000256" key="1">
    <source>
        <dbReference type="ARBA" id="ARBA00009646"/>
    </source>
</evidence>
<dbReference type="PROSITE" id="PS50915">
    <property type="entry name" value="CRYSTALLIN_BETA_GAMMA"/>
    <property type="match status" value="1"/>
</dbReference>
<organism evidence="5 6">
    <name type="scientific">Callipepla squamata</name>
    <name type="common">Scaled quail</name>
    <dbReference type="NCBI Taxonomy" id="9009"/>
    <lineage>
        <taxon>Eukaryota</taxon>
        <taxon>Metazoa</taxon>
        <taxon>Chordata</taxon>
        <taxon>Craniata</taxon>
        <taxon>Vertebrata</taxon>
        <taxon>Euteleostomi</taxon>
        <taxon>Archelosauria</taxon>
        <taxon>Archosauria</taxon>
        <taxon>Dinosauria</taxon>
        <taxon>Saurischia</taxon>
        <taxon>Theropoda</taxon>
        <taxon>Coelurosauria</taxon>
        <taxon>Aves</taxon>
        <taxon>Neognathae</taxon>
        <taxon>Galloanserae</taxon>
        <taxon>Galliformes</taxon>
        <taxon>Odontophoridae</taxon>
        <taxon>Callipepla</taxon>
    </lineage>
</organism>
<protein>
    <recommendedName>
        <fullName evidence="4">Beta/gamma crystallin 'Greek key' domain-containing protein</fullName>
    </recommendedName>
</protein>
<keyword evidence="2" id="KW-0677">Repeat</keyword>
<gene>
    <name evidence="5" type="ORF">ASZ78_013504</name>
</gene>
<dbReference type="FunFam" id="2.60.20.10:FF:000010">
    <property type="entry name" value="very large A-kinase anchor protein"/>
    <property type="match status" value="1"/>
</dbReference>
<name>A0A226MDR7_CALSU</name>
<evidence type="ECO:0000313" key="5">
    <source>
        <dbReference type="EMBL" id="OXB53442.1"/>
    </source>
</evidence>
<keyword evidence="6" id="KW-1185">Reference proteome</keyword>
<dbReference type="EMBL" id="MCFN01001209">
    <property type="protein sequence ID" value="OXB53442.1"/>
    <property type="molecule type" value="Genomic_DNA"/>
</dbReference>
<dbReference type="GO" id="GO:0005212">
    <property type="term" value="F:structural constituent of eye lens"/>
    <property type="evidence" value="ECO:0007669"/>
    <property type="project" value="TreeGrafter"/>
</dbReference>
<comment type="similarity">
    <text evidence="1">Belongs to the beta/gamma-crystallin family.</text>
</comment>
<dbReference type="InterPro" id="IPR011024">
    <property type="entry name" value="G_crystallin-like"/>
</dbReference>
<feature type="compositionally biased region" description="Acidic residues" evidence="3">
    <location>
        <begin position="1686"/>
        <end position="1710"/>
    </location>
</feature>
<feature type="region of interest" description="Disordered" evidence="3">
    <location>
        <begin position="1744"/>
        <end position="1767"/>
    </location>
</feature>
<feature type="compositionally biased region" description="Basic and acidic residues" evidence="3">
    <location>
        <begin position="258"/>
        <end position="274"/>
    </location>
</feature>
<dbReference type="STRING" id="9009.A0A226MDR7"/>
<feature type="region of interest" description="Disordered" evidence="3">
    <location>
        <begin position="1"/>
        <end position="45"/>
    </location>
</feature>
<feature type="compositionally biased region" description="Basic and acidic residues" evidence="3">
    <location>
        <begin position="229"/>
        <end position="238"/>
    </location>
</feature>